<dbReference type="AlphaFoldDB" id="A0A1G9M1D5"/>
<sequence length="203" mass="23238">MEVYIDGQRLDPSEYETDDDLVELLAGTKAHLGEKIVDSVVVDGEQVDPNRPEINPDLDDVERIDIELKDVNKLMEETVKNLHEYAPEVRKGLEKAQAGFRLGDKDKGYSLLRRSLEGMEWCVGVAQRLDNLKNGEMAAESRENLEQMFDKIKKIIEMAERYELQETSFMTDNIDSLIDYAEAIECFSDDLYEHICGNGELEE</sequence>
<evidence type="ECO:0000313" key="2">
    <source>
        <dbReference type="Proteomes" id="UP000199476"/>
    </source>
</evidence>
<protein>
    <submittedName>
        <fullName evidence="1">Uncharacterized protein</fullName>
    </submittedName>
</protein>
<gene>
    <name evidence="1" type="ORF">SAMN04488692_10775</name>
</gene>
<name>A0A1G9M1D5_9FIRM</name>
<dbReference type="RefSeq" id="WP_089759398.1">
    <property type="nucleotide sequence ID" value="NZ_FNGO01000007.1"/>
</dbReference>
<proteinExistence type="predicted"/>
<dbReference type="EMBL" id="FNGO01000007">
    <property type="protein sequence ID" value="SDL68018.1"/>
    <property type="molecule type" value="Genomic_DNA"/>
</dbReference>
<evidence type="ECO:0000313" key="1">
    <source>
        <dbReference type="EMBL" id="SDL68018.1"/>
    </source>
</evidence>
<reference evidence="1 2" key="1">
    <citation type="submission" date="2016-10" db="EMBL/GenBank/DDBJ databases">
        <authorList>
            <person name="de Groot N.N."/>
        </authorList>
    </citation>
    <scope>NUCLEOTIDE SEQUENCE [LARGE SCALE GENOMIC DNA]</scope>
    <source>
        <strain evidence="1 2">SLAS-1</strain>
    </source>
</reference>
<dbReference type="Proteomes" id="UP000199476">
    <property type="component" value="Unassembled WGS sequence"/>
</dbReference>
<organism evidence="1 2">
    <name type="scientific">Halarsenatibacter silvermanii</name>
    <dbReference type="NCBI Taxonomy" id="321763"/>
    <lineage>
        <taxon>Bacteria</taxon>
        <taxon>Bacillati</taxon>
        <taxon>Bacillota</taxon>
        <taxon>Clostridia</taxon>
        <taxon>Halanaerobiales</taxon>
        <taxon>Halarsenatibacteraceae</taxon>
        <taxon>Halarsenatibacter</taxon>
    </lineage>
</organism>
<dbReference type="STRING" id="321763.SAMN04488692_10775"/>
<accession>A0A1G9M1D5</accession>
<keyword evidence="2" id="KW-1185">Reference proteome</keyword>